<evidence type="ECO:0000256" key="1">
    <source>
        <dbReference type="SAM" id="MobiDB-lite"/>
    </source>
</evidence>
<feature type="compositionally biased region" description="Acidic residues" evidence="1">
    <location>
        <begin position="290"/>
        <end position="299"/>
    </location>
</feature>
<evidence type="ECO:0000313" key="2">
    <source>
        <dbReference type="EMBL" id="GJS69638.1"/>
    </source>
</evidence>
<proteinExistence type="predicted"/>
<dbReference type="EMBL" id="BQNB010009876">
    <property type="protein sequence ID" value="GJS69638.1"/>
    <property type="molecule type" value="Genomic_DNA"/>
</dbReference>
<feature type="compositionally biased region" description="Low complexity" evidence="1">
    <location>
        <begin position="367"/>
        <end position="377"/>
    </location>
</feature>
<feature type="compositionally biased region" description="Acidic residues" evidence="1">
    <location>
        <begin position="200"/>
        <end position="236"/>
    </location>
</feature>
<dbReference type="Proteomes" id="UP001151760">
    <property type="component" value="Unassembled WGS sequence"/>
</dbReference>
<protein>
    <submittedName>
        <fullName evidence="2">Uncharacterized protein</fullName>
    </submittedName>
</protein>
<gene>
    <name evidence="2" type="ORF">Tco_0702479</name>
</gene>
<feature type="compositionally biased region" description="Basic and acidic residues" evidence="1">
    <location>
        <begin position="273"/>
        <end position="289"/>
    </location>
</feature>
<sequence>MTTSKTTEFDLHKINFERNIPVTTLGLGEHSYPSACRLFPGIITFSGWPFVSVVVGQMTHLVASITLDSVKVLCDAESFLTQRKDSQIPTVLMVVGVDVTSDGKIRLPSSGPQFEDSTSLLKASLIQTQSSVQLLRENTDSVRSNQRIRPTVPFVRLKLIGDGVDTQSKVLDEQQQKVSGTNEGAGVTPEVPDVPKYDSESEEESWTFSQDDEDAEEESDKNDDSEETESDIDEDDLTHPNLSTYKVEDQEEEKAEEEEVYSDQRVSTPPDYELTKEEVYKNDDDKDKEGEQEEEEDDLYRDLNINLERSDAEMTDAQANQDMEDTHVTLTTVPPVSDTLVNVPVLVVVETPSSGTTIPQPPFPNIQPLQQTPTSTTTTNPTMNLPEIPNFASLFQFDQRVSALEFEMSEFRQTSKFAKGVSLIPGIVDTYLASKIKEAVDVATSYAVAASLSKFELKKILIDKIKTNKSIDISNTQKNLYNALVESYNTDKDIITSYGDVVTLKRGRDDQDMDEDPSAGSNRGSKRRRSGKEAYKSAHVEEHDQKAADLEDQPQQEFNTGNEDESPVREALNEDVWHRNPSRPPTPARGMHKQKSSDNLNLEERYVLNVALRMFTRCIYSRTCGRSTIGSQKIPKEDQPQKARHIPCKSQKMTPYTTYPDIQGIIYEDEMNRTRLMRTNELHKFSDGTLYHVRTALNDIVLGIKMEYLPKRK</sequence>
<feature type="compositionally biased region" description="Basic and acidic residues" evidence="1">
    <location>
        <begin position="566"/>
        <end position="578"/>
    </location>
</feature>
<accession>A0ABQ4XXN7</accession>
<feature type="region of interest" description="Disordered" evidence="1">
    <location>
        <begin position="354"/>
        <end position="377"/>
    </location>
</feature>
<feature type="region of interest" description="Disordered" evidence="1">
    <location>
        <begin position="168"/>
        <end position="300"/>
    </location>
</feature>
<evidence type="ECO:0000313" key="3">
    <source>
        <dbReference type="Proteomes" id="UP001151760"/>
    </source>
</evidence>
<feature type="region of interest" description="Disordered" evidence="1">
    <location>
        <begin position="506"/>
        <end position="597"/>
    </location>
</feature>
<reference evidence="2" key="2">
    <citation type="submission" date="2022-01" db="EMBL/GenBank/DDBJ databases">
        <authorList>
            <person name="Yamashiro T."/>
            <person name="Shiraishi A."/>
            <person name="Satake H."/>
            <person name="Nakayama K."/>
        </authorList>
    </citation>
    <scope>NUCLEOTIDE SEQUENCE</scope>
</reference>
<name>A0ABQ4XXN7_9ASTR</name>
<comment type="caution">
    <text evidence="2">The sequence shown here is derived from an EMBL/GenBank/DDBJ whole genome shotgun (WGS) entry which is preliminary data.</text>
</comment>
<feature type="compositionally biased region" description="Basic and acidic residues" evidence="1">
    <location>
        <begin position="531"/>
        <end position="549"/>
    </location>
</feature>
<keyword evidence="3" id="KW-1185">Reference proteome</keyword>
<feature type="compositionally biased region" description="Acidic residues" evidence="1">
    <location>
        <begin position="249"/>
        <end position="261"/>
    </location>
</feature>
<organism evidence="2 3">
    <name type="scientific">Tanacetum coccineum</name>
    <dbReference type="NCBI Taxonomy" id="301880"/>
    <lineage>
        <taxon>Eukaryota</taxon>
        <taxon>Viridiplantae</taxon>
        <taxon>Streptophyta</taxon>
        <taxon>Embryophyta</taxon>
        <taxon>Tracheophyta</taxon>
        <taxon>Spermatophyta</taxon>
        <taxon>Magnoliopsida</taxon>
        <taxon>eudicotyledons</taxon>
        <taxon>Gunneridae</taxon>
        <taxon>Pentapetalae</taxon>
        <taxon>asterids</taxon>
        <taxon>campanulids</taxon>
        <taxon>Asterales</taxon>
        <taxon>Asteraceae</taxon>
        <taxon>Asteroideae</taxon>
        <taxon>Anthemideae</taxon>
        <taxon>Anthemidinae</taxon>
        <taxon>Tanacetum</taxon>
    </lineage>
</organism>
<reference evidence="2" key="1">
    <citation type="journal article" date="2022" name="Int. J. Mol. Sci.">
        <title>Draft Genome of Tanacetum Coccineum: Genomic Comparison of Closely Related Tanacetum-Family Plants.</title>
        <authorList>
            <person name="Yamashiro T."/>
            <person name="Shiraishi A."/>
            <person name="Nakayama K."/>
            <person name="Satake H."/>
        </authorList>
    </citation>
    <scope>NUCLEOTIDE SEQUENCE</scope>
</reference>